<keyword evidence="3 6" id="KW-0812">Transmembrane</keyword>
<keyword evidence="2" id="KW-1003">Cell membrane</keyword>
<name>A0A4V1GLT1_EUBML</name>
<keyword evidence="5 6" id="KW-0472">Membrane</keyword>
<evidence type="ECO:0000256" key="1">
    <source>
        <dbReference type="ARBA" id="ARBA00004651"/>
    </source>
</evidence>
<feature type="transmembrane region" description="Helical" evidence="6">
    <location>
        <begin position="71"/>
        <end position="96"/>
    </location>
</feature>
<gene>
    <name evidence="7" type="ORF">CPZ25_005830</name>
</gene>
<evidence type="ECO:0000313" key="8">
    <source>
        <dbReference type="Proteomes" id="UP000218387"/>
    </source>
</evidence>
<protein>
    <submittedName>
        <fullName evidence="7">Uncharacterized protein</fullName>
    </submittedName>
</protein>
<dbReference type="InterPro" id="IPR050833">
    <property type="entry name" value="Poly_Biosynth_Transport"/>
</dbReference>
<feature type="transmembrane region" description="Helical" evidence="6">
    <location>
        <begin position="131"/>
        <end position="151"/>
    </location>
</feature>
<sequence length="403" mass="46537">MKEKRLAFTIRIMYFCIHFLTTIFINRVLTTSLKGEYAYVINIVTVLGGIGSMGLDLLYLEYRKKYGDNVLGTFFGITTISSILLFLLSFLCMILFDNKEWFFILCITGFYILFQNVSMFSCVINVKARNIVSLISEIIYVINLLILYLIKLQSVEIIFVAYMINLTFIFAPLIYYNKIKITWDFLKARSNKFTTIANILYSGFKVMLITLLITFNYNLDIIMLKNLNVDLNLIGVYSVAVTLSNIILIIPDTLKELLLSEVVKKGAAKKTILYLKIAILFLVVIFIFFLLLGKWIIIFLYGDDYKSAYVIILILFIGDFFMCFYKIIHPLVLADGRKKNVLIYLIFAVTSNFAINMILIPKFNIVGAAWASAISYTVTGLLFVTDFFMHYYRKLKEEVTTRK</sequence>
<comment type="subcellular location">
    <subcellularLocation>
        <location evidence="1">Cell membrane</location>
        <topology evidence="1">Multi-pass membrane protein</topology>
    </subcellularLocation>
</comment>
<reference evidence="7 8" key="1">
    <citation type="submission" date="2018-05" db="EMBL/GenBank/DDBJ databases">
        <title>Genome comparison of Eubacterium sp.</title>
        <authorList>
            <person name="Feng Y."/>
            <person name="Sanchez-Andrea I."/>
            <person name="Stams A.J.M."/>
            <person name="De Vos W.M."/>
        </authorList>
    </citation>
    <scope>NUCLEOTIDE SEQUENCE [LARGE SCALE GENOMIC DNA]</scope>
    <source>
        <strain evidence="7 8">YI</strain>
    </source>
</reference>
<evidence type="ECO:0000256" key="2">
    <source>
        <dbReference type="ARBA" id="ARBA00022475"/>
    </source>
</evidence>
<keyword evidence="4 6" id="KW-1133">Transmembrane helix</keyword>
<dbReference type="KEGG" id="emt:CPZ25_005830"/>
<dbReference type="PANTHER" id="PTHR30250">
    <property type="entry name" value="PST FAMILY PREDICTED COLANIC ACID TRANSPORTER"/>
    <property type="match status" value="1"/>
</dbReference>
<feature type="transmembrane region" description="Helical" evidence="6">
    <location>
        <begin position="102"/>
        <end position="124"/>
    </location>
</feature>
<evidence type="ECO:0000313" key="7">
    <source>
        <dbReference type="EMBL" id="QCT70866.1"/>
    </source>
</evidence>
<dbReference type="PANTHER" id="PTHR30250:SF11">
    <property type="entry name" value="O-ANTIGEN TRANSPORTER-RELATED"/>
    <property type="match status" value="1"/>
</dbReference>
<dbReference type="AlphaFoldDB" id="A0A4V1GLT1"/>
<evidence type="ECO:0000256" key="3">
    <source>
        <dbReference type="ARBA" id="ARBA00022692"/>
    </source>
</evidence>
<feature type="transmembrane region" description="Helical" evidence="6">
    <location>
        <begin position="12"/>
        <end position="31"/>
    </location>
</feature>
<feature type="transmembrane region" description="Helical" evidence="6">
    <location>
        <begin position="307"/>
        <end position="328"/>
    </location>
</feature>
<proteinExistence type="predicted"/>
<dbReference type="GO" id="GO:0005886">
    <property type="term" value="C:plasma membrane"/>
    <property type="evidence" value="ECO:0007669"/>
    <property type="project" value="UniProtKB-SubCell"/>
</dbReference>
<organism evidence="7 8">
    <name type="scientific">Eubacterium maltosivorans</name>
    <dbReference type="NCBI Taxonomy" id="2041044"/>
    <lineage>
        <taxon>Bacteria</taxon>
        <taxon>Bacillati</taxon>
        <taxon>Bacillota</taxon>
        <taxon>Clostridia</taxon>
        <taxon>Eubacteriales</taxon>
        <taxon>Eubacteriaceae</taxon>
        <taxon>Eubacterium</taxon>
    </lineage>
</organism>
<feature type="transmembrane region" description="Helical" evidence="6">
    <location>
        <begin position="196"/>
        <end position="219"/>
    </location>
</feature>
<feature type="transmembrane region" description="Helical" evidence="6">
    <location>
        <begin position="37"/>
        <end position="59"/>
    </location>
</feature>
<feature type="transmembrane region" description="Helical" evidence="6">
    <location>
        <begin position="231"/>
        <end position="251"/>
    </location>
</feature>
<dbReference type="Proteomes" id="UP000218387">
    <property type="component" value="Chromosome"/>
</dbReference>
<evidence type="ECO:0000256" key="5">
    <source>
        <dbReference type="ARBA" id="ARBA00023136"/>
    </source>
</evidence>
<keyword evidence="8" id="KW-1185">Reference proteome</keyword>
<accession>A0A4V1GLT1</accession>
<feature type="transmembrane region" description="Helical" evidence="6">
    <location>
        <begin position="340"/>
        <end position="359"/>
    </location>
</feature>
<feature type="transmembrane region" description="Helical" evidence="6">
    <location>
        <begin position="157"/>
        <end position="176"/>
    </location>
</feature>
<feature type="transmembrane region" description="Helical" evidence="6">
    <location>
        <begin position="365"/>
        <end position="388"/>
    </location>
</feature>
<evidence type="ECO:0000256" key="6">
    <source>
        <dbReference type="SAM" id="Phobius"/>
    </source>
</evidence>
<dbReference type="EMBL" id="CP029487">
    <property type="protein sequence ID" value="QCT70866.1"/>
    <property type="molecule type" value="Genomic_DNA"/>
</dbReference>
<dbReference type="RefSeq" id="WP_096919557.1">
    <property type="nucleotide sequence ID" value="NZ_CP029487.1"/>
</dbReference>
<feature type="transmembrane region" description="Helical" evidence="6">
    <location>
        <begin position="272"/>
        <end position="301"/>
    </location>
</feature>
<evidence type="ECO:0000256" key="4">
    <source>
        <dbReference type="ARBA" id="ARBA00022989"/>
    </source>
</evidence>